<dbReference type="EC" id="6.3.2.10" evidence="10 11"/>
<dbReference type="InterPro" id="IPR051046">
    <property type="entry name" value="MurCDEF_CellWall_CoF430Synth"/>
</dbReference>
<evidence type="ECO:0000256" key="11">
    <source>
        <dbReference type="RuleBase" id="RU004136"/>
    </source>
</evidence>
<feature type="domain" description="Mur ligase C-terminal" evidence="13">
    <location>
        <begin position="339"/>
        <end position="467"/>
    </location>
</feature>
<evidence type="ECO:0000256" key="2">
    <source>
        <dbReference type="ARBA" id="ARBA00022598"/>
    </source>
</evidence>
<feature type="binding site" evidence="10">
    <location>
        <begin position="131"/>
        <end position="137"/>
    </location>
    <ligand>
        <name>ATP</name>
        <dbReference type="ChEBI" id="CHEBI:30616"/>
    </ligand>
</feature>
<dbReference type="GO" id="GO:0005524">
    <property type="term" value="F:ATP binding"/>
    <property type="evidence" value="ECO:0007669"/>
    <property type="project" value="UniProtKB-UniRule"/>
</dbReference>
<evidence type="ECO:0000256" key="3">
    <source>
        <dbReference type="ARBA" id="ARBA00022618"/>
    </source>
</evidence>
<feature type="domain" description="Mur ligase central" evidence="14">
    <location>
        <begin position="129"/>
        <end position="316"/>
    </location>
</feature>
<dbReference type="EMBL" id="JADEYC010000011">
    <property type="protein sequence ID" value="MBE9374261.1"/>
    <property type="molecule type" value="Genomic_DNA"/>
</dbReference>
<evidence type="ECO:0000256" key="7">
    <source>
        <dbReference type="ARBA" id="ARBA00022984"/>
    </source>
</evidence>
<dbReference type="SUPFAM" id="SSF53244">
    <property type="entry name" value="MurD-like peptide ligases, peptide-binding domain"/>
    <property type="match status" value="1"/>
</dbReference>
<dbReference type="Gene3D" id="3.40.1390.10">
    <property type="entry name" value="MurE/MurF, N-terminal domain"/>
    <property type="match status" value="1"/>
</dbReference>
<evidence type="ECO:0000259" key="13">
    <source>
        <dbReference type="Pfam" id="PF02875"/>
    </source>
</evidence>
<dbReference type="GO" id="GO:0071555">
    <property type="term" value="P:cell wall organization"/>
    <property type="evidence" value="ECO:0007669"/>
    <property type="project" value="UniProtKB-KW"/>
</dbReference>
<dbReference type="PANTHER" id="PTHR43024">
    <property type="entry name" value="UDP-N-ACETYLMURAMOYL-TRIPEPTIDE--D-ALANYL-D-ALANINE LIGASE"/>
    <property type="match status" value="1"/>
</dbReference>
<evidence type="ECO:0000256" key="6">
    <source>
        <dbReference type="ARBA" id="ARBA00022960"/>
    </source>
</evidence>
<comment type="function">
    <text evidence="10 11">Involved in cell wall formation. Catalyzes the final step in the synthesis of UDP-N-acetylmuramoyl-pentapeptide, the precursor of murein.</text>
</comment>
<dbReference type="InterPro" id="IPR036615">
    <property type="entry name" value="Mur_ligase_C_dom_sf"/>
</dbReference>
<comment type="subcellular location">
    <subcellularLocation>
        <location evidence="10 11">Cytoplasm</location>
    </subcellularLocation>
</comment>
<dbReference type="InterPro" id="IPR005863">
    <property type="entry name" value="UDP-N-AcMur_synth"/>
</dbReference>
<proteinExistence type="inferred from homology"/>
<dbReference type="Gene3D" id="3.90.190.20">
    <property type="entry name" value="Mur ligase, C-terminal domain"/>
    <property type="match status" value="1"/>
</dbReference>
<dbReference type="SUPFAM" id="SSF53623">
    <property type="entry name" value="MurD-like peptide ligases, catalytic domain"/>
    <property type="match status" value="1"/>
</dbReference>
<dbReference type="Pfam" id="PF02875">
    <property type="entry name" value="Mur_ligase_C"/>
    <property type="match status" value="1"/>
</dbReference>
<dbReference type="GO" id="GO:0051301">
    <property type="term" value="P:cell division"/>
    <property type="evidence" value="ECO:0007669"/>
    <property type="project" value="UniProtKB-KW"/>
</dbReference>
<dbReference type="InterPro" id="IPR004101">
    <property type="entry name" value="Mur_ligase_C"/>
</dbReference>
<dbReference type="InterPro" id="IPR035911">
    <property type="entry name" value="MurE/MurF_N"/>
</dbReference>
<dbReference type="RefSeq" id="WP_193927708.1">
    <property type="nucleotide sequence ID" value="NZ_JADEYC010000011.1"/>
</dbReference>
<comment type="pathway">
    <text evidence="10 11">Cell wall biogenesis; peptidoglycan biosynthesis.</text>
</comment>
<dbReference type="Pfam" id="PF08245">
    <property type="entry name" value="Mur_ligase_M"/>
    <property type="match status" value="1"/>
</dbReference>
<dbReference type="GO" id="GO:0008360">
    <property type="term" value="P:regulation of cell shape"/>
    <property type="evidence" value="ECO:0007669"/>
    <property type="project" value="UniProtKB-KW"/>
</dbReference>
<evidence type="ECO:0000256" key="8">
    <source>
        <dbReference type="ARBA" id="ARBA00023306"/>
    </source>
</evidence>
<organism evidence="15 16">
    <name type="scientific">Saccharopolyspora montiporae</name>
    <dbReference type="NCBI Taxonomy" id="2781240"/>
    <lineage>
        <taxon>Bacteria</taxon>
        <taxon>Bacillati</taxon>
        <taxon>Actinomycetota</taxon>
        <taxon>Actinomycetes</taxon>
        <taxon>Pseudonocardiales</taxon>
        <taxon>Pseudonocardiaceae</taxon>
        <taxon>Saccharopolyspora</taxon>
    </lineage>
</organism>
<evidence type="ECO:0000256" key="5">
    <source>
        <dbReference type="ARBA" id="ARBA00022840"/>
    </source>
</evidence>
<keyword evidence="2 10" id="KW-0436">Ligase</keyword>
<comment type="similarity">
    <text evidence="10">Belongs to the MurCDEF family. MurF subfamily.</text>
</comment>
<evidence type="ECO:0000313" key="15">
    <source>
        <dbReference type="EMBL" id="MBE9374261.1"/>
    </source>
</evidence>
<comment type="caution">
    <text evidence="15">The sequence shown here is derived from an EMBL/GenBank/DDBJ whole genome shotgun (WGS) entry which is preliminary data.</text>
</comment>
<dbReference type="HAMAP" id="MF_02019">
    <property type="entry name" value="MurF"/>
    <property type="match status" value="1"/>
</dbReference>
<dbReference type="Pfam" id="PF01225">
    <property type="entry name" value="Mur_ligase"/>
    <property type="match status" value="1"/>
</dbReference>
<comment type="catalytic activity">
    <reaction evidence="10 11">
        <text>D-alanyl-D-alanine + UDP-N-acetyl-alpha-D-muramoyl-L-alanyl-gamma-D-glutamyl-meso-2,6-diaminopimelate + ATP = UDP-N-acetyl-alpha-D-muramoyl-L-alanyl-gamma-D-glutamyl-meso-2,6-diaminopimeloyl-D-alanyl-D-alanine + ADP + phosphate + H(+)</text>
        <dbReference type="Rhea" id="RHEA:28374"/>
        <dbReference type="ChEBI" id="CHEBI:15378"/>
        <dbReference type="ChEBI" id="CHEBI:30616"/>
        <dbReference type="ChEBI" id="CHEBI:43474"/>
        <dbReference type="ChEBI" id="CHEBI:57822"/>
        <dbReference type="ChEBI" id="CHEBI:61386"/>
        <dbReference type="ChEBI" id="CHEBI:83905"/>
        <dbReference type="ChEBI" id="CHEBI:456216"/>
        <dbReference type="EC" id="6.3.2.10"/>
    </reaction>
</comment>
<dbReference type="InterPro" id="IPR013221">
    <property type="entry name" value="Mur_ligase_cen"/>
</dbReference>
<dbReference type="PANTHER" id="PTHR43024:SF1">
    <property type="entry name" value="UDP-N-ACETYLMURAMOYL-TRIPEPTIDE--D-ALANYL-D-ALANINE LIGASE"/>
    <property type="match status" value="1"/>
</dbReference>
<dbReference type="InterPro" id="IPR000713">
    <property type="entry name" value="Mur_ligase_N"/>
</dbReference>
<evidence type="ECO:0000256" key="1">
    <source>
        <dbReference type="ARBA" id="ARBA00022490"/>
    </source>
</evidence>
<evidence type="ECO:0000256" key="4">
    <source>
        <dbReference type="ARBA" id="ARBA00022741"/>
    </source>
</evidence>
<evidence type="ECO:0000259" key="14">
    <source>
        <dbReference type="Pfam" id="PF08245"/>
    </source>
</evidence>
<dbReference type="Gene3D" id="3.40.1190.10">
    <property type="entry name" value="Mur-like, catalytic domain"/>
    <property type="match status" value="1"/>
</dbReference>
<sequence length="487" mass="50037">MIRLSLADIAEAVHGRLHRAEGSEIVSAGVEFDSRRIETGGLFVAVPGERVDGHDFAARAAADGAAGVLAAREVDAPAVVVPPVSAADRSGVMALAGDADGSGAAVLTALGALARHVVDRLPDLAVVGVTGSSGKTSTKDLIAQLLEPMGPTVAPPGSFNNELGHPWTVLRADESTRHLVLELSARGTGHIAALCRVAPPRIGVVLNVGHAHVGEFGSQEAVAVAKGELVEALPADGLAVLNADDPLVAPMAERTAARVVQVGESPVADVRAVQVQVDEQARPTFTLTTASGAAPVHLPLVGEHQVSNALAAAAVALELGAGVDEVAERLSGVRRVSARRMEVAETDAGVTVINDAYNANPESVRAALKTLASMTRGRPSRAWAVLGEMAELGESGVQAHDDIGRLAVRLNIDRLVVVGDGARVMHQAASLEGSWGEESVLVPDVDAAVALLRDELRPGDVVLTKASNSAGLWRVAEALLDEEAGRA</sequence>
<dbReference type="SUPFAM" id="SSF63418">
    <property type="entry name" value="MurE/MurF N-terminal domain"/>
    <property type="match status" value="1"/>
</dbReference>
<dbReference type="GO" id="GO:0009252">
    <property type="term" value="P:peptidoglycan biosynthetic process"/>
    <property type="evidence" value="ECO:0007669"/>
    <property type="project" value="UniProtKB-UniRule"/>
</dbReference>
<keyword evidence="3 10" id="KW-0132">Cell division</keyword>
<keyword evidence="4 10" id="KW-0547">Nucleotide-binding</keyword>
<evidence type="ECO:0000259" key="12">
    <source>
        <dbReference type="Pfam" id="PF01225"/>
    </source>
</evidence>
<gene>
    <name evidence="10" type="primary">murF</name>
    <name evidence="15" type="ORF">IQ251_07350</name>
</gene>
<evidence type="ECO:0000256" key="9">
    <source>
        <dbReference type="ARBA" id="ARBA00023316"/>
    </source>
</evidence>
<dbReference type="NCBIfam" id="TIGR01143">
    <property type="entry name" value="murF"/>
    <property type="match status" value="1"/>
</dbReference>
<keyword evidence="6 10" id="KW-0133">Cell shape</keyword>
<dbReference type="Proteomes" id="UP000598360">
    <property type="component" value="Unassembled WGS sequence"/>
</dbReference>
<keyword evidence="5 10" id="KW-0067">ATP-binding</keyword>
<feature type="domain" description="Mur ligase N-terminal catalytic" evidence="12">
    <location>
        <begin position="29"/>
        <end position="79"/>
    </location>
</feature>
<name>A0A929BA53_9PSEU</name>
<dbReference type="AlphaFoldDB" id="A0A929BA53"/>
<keyword evidence="16" id="KW-1185">Reference proteome</keyword>
<evidence type="ECO:0000256" key="10">
    <source>
        <dbReference type="HAMAP-Rule" id="MF_02019"/>
    </source>
</evidence>
<keyword evidence="8 10" id="KW-0131">Cell cycle</keyword>
<accession>A0A929BA53</accession>
<dbReference type="InterPro" id="IPR036565">
    <property type="entry name" value="Mur-like_cat_sf"/>
</dbReference>
<dbReference type="GO" id="GO:0005737">
    <property type="term" value="C:cytoplasm"/>
    <property type="evidence" value="ECO:0007669"/>
    <property type="project" value="UniProtKB-SubCell"/>
</dbReference>
<protein>
    <recommendedName>
        <fullName evidence="10 11">UDP-N-acetylmuramoyl-tripeptide--D-alanyl-D-alanine ligase</fullName>
        <ecNumber evidence="10 11">6.3.2.10</ecNumber>
    </recommendedName>
    <alternativeName>
        <fullName evidence="10">D-alanyl-D-alanine-adding enzyme</fullName>
    </alternativeName>
</protein>
<keyword evidence="7 10" id="KW-0573">Peptidoglycan synthesis</keyword>
<keyword evidence="9 10" id="KW-0961">Cell wall biogenesis/degradation</keyword>
<evidence type="ECO:0000313" key="16">
    <source>
        <dbReference type="Proteomes" id="UP000598360"/>
    </source>
</evidence>
<reference evidence="15" key="1">
    <citation type="submission" date="2020-10" db="EMBL/GenBank/DDBJ databases">
        <title>Diversity and distribution of actinomycetes associated with coral in the coast of Hainan.</title>
        <authorList>
            <person name="Li F."/>
        </authorList>
    </citation>
    <scope>NUCLEOTIDE SEQUENCE</scope>
    <source>
        <strain evidence="15">HNM0983</strain>
    </source>
</reference>
<dbReference type="GO" id="GO:0047480">
    <property type="term" value="F:UDP-N-acetylmuramoyl-tripeptide-D-alanyl-D-alanine ligase activity"/>
    <property type="evidence" value="ECO:0007669"/>
    <property type="project" value="UniProtKB-UniRule"/>
</dbReference>
<keyword evidence="1 10" id="KW-0963">Cytoplasm</keyword>